<dbReference type="CDD" id="cd00170">
    <property type="entry name" value="SEC14"/>
    <property type="match status" value="1"/>
</dbReference>
<dbReference type="InterPro" id="IPR001251">
    <property type="entry name" value="CRAL-TRIO_dom"/>
</dbReference>
<accession>A0A6C0EW22</accession>
<dbReference type="PANTHER" id="PTHR46277">
    <property type="entry name" value="OS03G0850700 PROTEIN"/>
    <property type="match status" value="1"/>
</dbReference>
<feature type="domain" description="CRAL-TRIO" evidence="1">
    <location>
        <begin position="51"/>
        <end position="149"/>
    </location>
</feature>
<dbReference type="EMBL" id="MN738954">
    <property type="protein sequence ID" value="QHT32901.1"/>
    <property type="molecule type" value="Genomic_DNA"/>
</dbReference>
<dbReference type="PANTHER" id="PTHR46277:SF3">
    <property type="entry name" value="BINDING PROTEIN, PUTATIVE-RELATED"/>
    <property type="match status" value="1"/>
</dbReference>
<organism evidence="2">
    <name type="scientific">viral metagenome</name>
    <dbReference type="NCBI Taxonomy" id="1070528"/>
    <lineage>
        <taxon>unclassified sequences</taxon>
        <taxon>metagenomes</taxon>
        <taxon>organismal metagenomes</taxon>
    </lineage>
</organism>
<reference evidence="2" key="1">
    <citation type="journal article" date="2020" name="Nature">
        <title>Giant virus diversity and host interactions through global metagenomics.</title>
        <authorList>
            <person name="Schulz F."/>
            <person name="Roux S."/>
            <person name="Paez-Espino D."/>
            <person name="Jungbluth S."/>
            <person name="Walsh D.A."/>
            <person name="Denef V.J."/>
            <person name="McMahon K.D."/>
            <person name="Konstantinidis K.T."/>
            <person name="Eloe-Fadrosh E.A."/>
            <person name="Kyrpides N.C."/>
            <person name="Woyke T."/>
        </authorList>
    </citation>
    <scope>NUCLEOTIDE SEQUENCE</scope>
    <source>
        <strain evidence="2">GVMAG-M-3300009161-30</strain>
    </source>
</reference>
<dbReference type="InterPro" id="IPR036865">
    <property type="entry name" value="CRAL-TRIO_dom_sf"/>
</dbReference>
<dbReference type="Pfam" id="PF00650">
    <property type="entry name" value="CRAL_TRIO"/>
    <property type="match status" value="1"/>
</dbReference>
<dbReference type="Gene3D" id="3.40.525.10">
    <property type="entry name" value="CRAL-TRIO lipid binding domain"/>
    <property type="match status" value="1"/>
</dbReference>
<dbReference type="AlphaFoldDB" id="A0A6C0EW22"/>
<name>A0A6C0EW22_9ZZZZ</name>
<protein>
    <recommendedName>
        <fullName evidence="1">CRAL-TRIO domain-containing protein</fullName>
    </recommendedName>
</protein>
<evidence type="ECO:0000313" key="2">
    <source>
        <dbReference type="EMBL" id="QHT32901.1"/>
    </source>
</evidence>
<proteinExistence type="predicted"/>
<dbReference type="PROSITE" id="PS50191">
    <property type="entry name" value="CRAL_TRIO"/>
    <property type="match status" value="1"/>
</dbReference>
<evidence type="ECO:0000259" key="1">
    <source>
        <dbReference type="PROSITE" id="PS50191"/>
    </source>
</evidence>
<dbReference type="SUPFAM" id="SSF52087">
    <property type="entry name" value="CRAL/TRIO domain"/>
    <property type="match status" value="1"/>
</dbReference>
<sequence length="149" mass="17246">MISTAYNNKNATTLMDINDILTHLCSIKNGSILLDYKYFKPCARVENYGVILKHIIETIQTILHEKETFVIHINLQSLTLSDVEKYYSFIQIISETMKNTFPDKLDLCNIYNAPFIFSQVFRIISLFIDKKTQQKMKLVDIPSALVYGI</sequence>